<dbReference type="PANTHER" id="PTHR43084">
    <property type="entry name" value="PERSULFIDE DIOXYGENASE ETHE1"/>
    <property type="match status" value="1"/>
</dbReference>
<protein>
    <submittedName>
        <fullName evidence="3">Rhodanese domain protein / beta-lactamase domain protein</fullName>
    </submittedName>
</protein>
<dbReference type="SMART" id="SM00849">
    <property type="entry name" value="Lactamase_B"/>
    <property type="match status" value="1"/>
</dbReference>
<dbReference type="GO" id="GO:0050313">
    <property type="term" value="F:sulfur dioxygenase activity"/>
    <property type="evidence" value="ECO:0007669"/>
    <property type="project" value="InterPro"/>
</dbReference>
<dbReference type="PANTHER" id="PTHR43084:SF1">
    <property type="entry name" value="PERSULFIDE DIOXYGENASE ETHE1, MITOCHONDRIAL"/>
    <property type="match status" value="1"/>
</dbReference>
<dbReference type="Proteomes" id="UP000002698">
    <property type="component" value="Chromosome"/>
</dbReference>
<dbReference type="HOGENOM" id="CLU_030571_7_2_2"/>
<dbReference type="RefSeq" id="WP_011323051.1">
    <property type="nucleotide sequence ID" value="NC_007426.1"/>
</dbReference>
<accession>A0A1U7EWG1</accession>
<dbReference type="InterPro" id="IPR036873">
    <property type="entry name" value="Rhodanese-like_dom_sf"/>
</dbReference>
<dbReference type="Gene3D" id="3.40.250.10">
    <property type="entry name" value="Rhodanese-like domain"/>
    <property type="match status" value="1"/>
</dbReference>
<proteinExistence type="predicted"/>
<dbReference type="Pfam" id="PF00753">
    <property type="entry name" value="Lactamase_B"/>
    <property type="match status" value="1"/>
</dbReference>
<name>A0A1U7EWG1_NATPD</name>
<sequence>MASTAEQAPVGISATELKRLFDSGERFVLVDTRDRESFESWRLADARQYLYKPHHEFDCEAFEAETGIGSEESVVTICAKGKSSRALAEELAAAGYDDVRYVEDGMRAWSAVYDAVDIDAGGDADIVQIQRRAKGCLGYLVADPEAGVAAAVDPTRHTDEFVAAAAERGWQIERVLDTHIHADHISGGRQLADELSVPYHLGERVSDRDVGVDYEPLARNEVVTVGDVDLKAVFTPGHTSGMASYLVDENALLTGDTVFVDSVGRTELQFGAADADTGAKLLYESLHGTILAEPDSVTVLPGHFHVGDDGSYGIDPGTPAATTVAKLRTELPVLELDRASFVATVRDAAPEKPPNYERIIAINRGRASPDDEVEAIELELGPNRCAAE</sequence>
<dbReference type="EnsemblBacteria" id="CAI49426">
    <property type="protein sequence ID" value="CAI49426"/>
    <property type="gene ID" value="NP_2670A"/>
</dbReference>
<evidence type="ECO:0000313" key="3">
    <source>
        <dbReference type="EMBL" id="CAI49426.1"/>
    </source>
</evidence>
<keyword evidence="1" id="KW-0479">Metal-binding</keyword>
<evidence type="ECO:0000259" key="2">
    <source>
        <dbReference type="PROSITE" id="PS50206"/>
    </source>
</evidence>
<dbReference type="Gene3D" id="3.60.15.10">
    <property type="entry name" value="Ribonuclease Z/Hydroxyacylglutathione hydrolase-like"/>
    <property type="match status" value="1"/>
</dbReference>
<dbReference type="InterPro" id="IPR051682">
    <property type="entry name" value="Mito_Persulfide_Diox"/>
</dbReference>
<evidence type="ECO:0000256" key="1">
    <source>
        <dbReference type="ARBA" id="ARBA00022723"/>
    </source>
</evidence>
<dbReference type="SMART" id="SM00450">
    <property type="entry name" value="RHOD"/>
    <property type="match status" value="1"/>
</dbReference>
<dbReference type="PROSITE" id="PS50206">
    <property type="entry name" value="RHODANESE_3"/>
    <property type="match status" value="1"/>
</dbReference>
<dbReference type="Pfam" id="PF00581">
    <property type="entry name" value="Rhodanese"/>
    <property type="match status" value="1"/>
</dbReference>
<dbReference type="InterPro" id="IPR001279">
    <property type="entry name" value="Metallo-B-lactamas"/>
</dbReference>
<keyword evidence="4" id="KW-1185">Reference proteome</keyword>
<dbReference type="GO" id="GO:0046872">
    <property type="term" value="F:metal ion binding"/>
    <property type="evidence" value="ECO:0007669"/>
    <property type="project" value="UniProtKB-KW"/>
</dbReference>
<dbReference type="GO" id="GO:0070813">
    <property type="term" value="P:hydrogen sulfide metabolic process"/>
    <property type="evidence" value="ECO:0007669"/>
    <property type="project" value="TreeGrafter"/>
</dbReference>
<dbReference type="GeneID" id="3701520"/>
<dbReference type="STRING" id="348780.NP_2670A"/>
<reference evidence="3 4" key="1">
    <citation type="journal article" date="2005" name="Genome Res.">
        <title>Living with two extremes: conclusions from the genome sequence of Natronomonas pharaonis.</title>
        <authorList>
            <person name="Falb M."/>
            <person name="Pfeiffer F."/>
            <person name="Palm P."/>
            <person name="Rodewald K."/>
            <person name="Hickmann V."/>
            <person name="Tittor J."/>
            <person name="Oesterhelt D."/>
        </authorList>
    </citation>
    <scope>NUCLEOTIDE SEQUENCE [LARGE SCALE GENOMIC DNA]</scope>
    <source>
        <strain evidence="4">ATCC 35678 / DSM 2160 / CIP 103997 / JCM 8858 / NBRC 14720 / NCIMB 2260 / Gabara</strain>
    </source>
</reference>
<dbReference type="GO" id="GO:0006749">
    <property type="term" value="P:glutathione metabolic process"/>
    <property type="evidence" value="ECO:0007669"/>
    <property type="project" value="InterPro"/>
</dbReference>
<dbReference type="CDD" id="cd00158">
    <property type="entry name" value="RHOD"/>
    <property type="match status" value="1"/>
</dbReference>
<dbReference type="InterPro" id="IPR044528">
    <property type="entry name" value="POD-like_MBL-fold"/>
</dbReference>
<dbReference type="KEGG" id="nph:NP_2670A"/>
<dbReference type="SUPFAM" id="SSF56281">
    <property type="entry name" value="Metallo-hydrolase/oxidoreductase"/>
    <property type="match status" value="1"/>
</dbReference>
<gene>
    <name evidence="3" type="ordered locus">NP_2670A</name>
</gene>
<dbReference type="OrthoDB" id="9180at2157"/>
<dbReference type="EMBL" id="CR936257">
    <property type="protein sequence ID" value="CAI49426.1"/>
    <property type="molecule type" value="Genomic_DNA"/>
</dbReference>
<feature type="domain" description="Rhodanese" evidence="2">
    <location>
        <begin position="23"/>
        <end position="118"/>
    </location>
</feature>
<dbReference type="CDD" id="cd07724">
    <property type="entry name" value="POD-like_MBL-fold"/>
    <property type="match status" value="1"/>
</dbReference>
<dbReference type="eggNOG" id="arCOG00517">
    <property type="taxonomic scope" value="Archaea"/>
</dbReference>
<dbReference type="SUPFAM" id="SSF52821">
    <property type="entry name" value="Rhodanese/Cell cycle control phosphatase"/>
    <property type="match status" value="1"/>
</dbReference>
<evidence type="ECO:0000313" key="4">
    <source>
        <dbReference type="Proteomes" id="UP000002698"/>
    </source>
</evidence>
<dbReference type="AlphaFoldDB" id="A0A1U7EWG1"/>
<dbReference type="InterPro" id="IPR036866">
    <property type="entry name" value="RibonucZ/Hydroxyglut_hydro"/>
</dbReference>
<dbReference type="InterPro" id="IPR001763">
    <property type="entry name" value="Rhodanese-like_dom"/>
</dbReference>
<organism evidence="3 4">
    <name type="scientific">Natronomonas pharaonis (strain ATCC 35678 / DSM 2160 / CIP 103997 / JCM 8858 / NBRC 14720 / NCIMB 2260 / Gabara)</name>
    <name type="common">Halobacterium pharaonis</name>
    <dbReference type="NCBI Taxonomy" id="348780"/>
    <lineage>
        <taxon>Archaea</taxon>
        <taxon>Methanobacteriati</taxon>
        <taxon>Methanobacteriota</taxon>
        <taxon>Stenosarchaea group</taxon>
        <taxon>Halobacteria</taxon>
        <taxon>Halobacteriales</taxon>
        <taxon>Natronomonadaceae</taxon>
        <taxon>Natronomonas</taxon>
    </lineage>
</organism>